<feature type="compositionally biased region" description="Basic and acidic residues" evidence="7">
    <location>
        <begin position="520"/>
        <end position="533"/>
    </location>
</feature>
<evidence type="ECO:0000259" key="8">
    <source>
        <dbReference type="PROSITE" id="PS50126"/>
    </source>
</evidence>
<dbReference type="Proteomes" id="UP000663088">
    <property type="component" value="Chromosome"/>
</dbReference>
<dbReference type="CDD" id="cd05687">
    <property type="entry name" value="S1_RPS1_repeat_ec1_hs1"/>
    <property type="match status" value="1"/>
</dbReference>
<keyword evidence="5 6" id="KW-0687">Ribonucleoprotein</keyword>
<evidence type="ECO:0000256" key="3">
    <source>
        <dbReference type="ARBA" id="ARBA00022884"/>
    </source>
</evidence>
<organism evidence="9 10">
    <name type="scientific">Candidatus Methylacidiphilum infernorum</name>
    <dbReference type="NCBI Taxonomy" id="511746"/>
    <lineage>
        <taxon>Bacteria</taxon>
        <taxon>Pseudomonadati</taxon>
        <taxon>Verrucomicrobiota</taxon>
        <taxon>Methylacidiphilae</taxon>
        <taxon>Methylacidiphilales</taxon>
        <taxon>Methylacidiphilaceae</taxon>
        <taxon>Methylacidiphilum (ex Ratnadevi et al. 2023)</taxon>
    </lineage>
</organism>
<feature type="domain" description="S1 motif" evidence="8">
    <location>
        <begin position="354"/>
        <end position="424"/>
    </location>
</feature>
<dbReference type="InterPro" id="IPR012340">
    <property type="entry name" value="NA-bd_OB-fold"/>
</dbReference>
<dbReference type="SMART" id="SM00316">
    <property type="entry name" value="S1"/>
    <property type="match status" value="6"/>
</dbReference>
<name>A0ABX7PUV0_9BACT</name>
<dbReference type="InterPro" id="IPR035104">
    <property type="entry name" value="Ribosomal_protein_S1-like"/>
</dbReference>
<dbReference type="CDD" id="cd04465">
    <property type="entry name" value="S1_RPS1_repeat_ec2_hs2"/>
    <property type="match status" value="1"/>
</dbReference>
<evidence type="ECO:0000256" key="2">
    <source>
        <dbReference type="ARBA" id="ARBA00022737"/>
    </source>
</evidence>
<feature type="compositionally biased region" description="Basic and acidic residues" evidence="7">
    <location>
        <begin position="541"/>
        <end position="559"/>
    </location>
</feature>
<feature type="domain" description="S1 motif" evidence="8">
    <location>
        <begin position="182"/>
        <end position="250"/>
    </location>
</feature>
<dbReference type="CDD" id="cd05688">
    <property type="entry name" value="S1_RPS1_repeat_ec3"/>
    <property type="match status" value="1"/>
</dbReference>
<comment type="similarity">
    <text evidence="1 6">Belongs to the bacterial ribosomal protein bS1 family.</text>
</comment>
<dbReference type="PANTHER" id="PTHR10724:SF7">
    <property type="entry name" value="SMALL RIBOSOMAL SUBUNIT PROTEIN BS1C"/>
    <property type="match status" value="1"/>
</dbReference>
<keyword evidence="2" id="KW-0677">Repeat</keyword>
<dbReference type="NCBIfam" id="NF005208">
    <property type="entry name" value="PRK06676.1"/>
    <property type="match status" value="1"/>
</dbReference>
<evidence type="ECO:0000256" key="1">
    <source>
        <dbReference type="ARBA" id="ARBA00006767"/>
    </source>
</evidence>
<dbReference type="GO" id="GO:0005840">
    <property type="term" value="C:ribosome"/>
    <property type="evidence" value="ECO:0007669"/>
    <property type="project" value="UniProtKB-KW"/>
</dbReference>
<sequence length="559" mass="62489">MAEMAVVSVPDFVEGKIVKGIVVDKTPKEVVVDIGYKSEGIIPLSEFEEPDSLQLGQEVEVLIESLENEEGMVVLSRQKAAQKQNWDKILKTFEEGGTITGKVKQVVKGGLMLNIGVEAFLPASQIDIVPPKNLKEYEGATLTCKIVKISEERKNVVLSRREIVEAERNQKRLQFLEKVRVGDLVKGVVKNVTDFGAFIDLDGIDGLIHITDMSWGRINHPSEILKVGQEIEVVVIDVDREKERVSLGLKQKTPNPWENIEQKYPVGTKVKGKVVNLAPYGAFIELEPGIEGLVHISEISWTQKITKPSEVLSMGQEVEAIVLDLNKEEQKLSLSLKALEVNPWEKASETYPPGSLIKGKVKNFSAYGAYVELENGLDGFIHVNDLSWTRKINHPSEVLKKGEQIEAKVLEIDKTNQKILLGIKQLTEDPWKEIEKKYKVGDVVSGKVSKIASFGAFIQLADEIDGLVHISQISTDRVAKVKDVLKVGQEVSARIIKIDKEERRIGLSIKALHYTPEQLEKERERMEFSRPTEELGSLEDAFSKAEEDYRPGESKKKAS</sequence>
<dbReference type="NCBIfam" id="TIGR00717">
    <property type="entry name" value="rpsA"/>
    <property type="match status" value="1"/>
</dbReference>
<feature type="domain" description="S1 motif" evidence="8">
    <location>
        <begin position="267"/>
        <end position="337"/>
    </location>
</feature>
<dbReference type="Gene3D" id="2.40.50.140">
    <property type="entry name" value="Nucleic acid-binding proteins"/>
    <property type="match status" value="6"/>
</dbReference>
<dbReference type="RefSeq" id="WP_206846939.1">
    <property type="nucleotide sequence ID" value="NZ_CP065956.1"/>
</dbReference>
<comment type="function">
    <text evidence="6">Binds mRNA; thus facilitating recognition of the initiation point. It is needed to translate mRNA with a short Shine-Dalgarno (SD) purine-rich sequence.</text>
</comment>
<keyword evidence="3 6" id="KW-0694">RNA-binding</keyword>
<dbReference type="InterPro" id="IPR000110">
    <property type="entry name" value="Ribosomal_bS1"/>
</dbReference>
<evidence type="ECO:0000256" key="6">
    <source>
        <dbReference type="PIRNR" id="PIRNR002111"/>
    </source>
</evidence>
<feature type="domain" description="S1 motif" evidence="8">
    <location>
        <begin position="96"/>
        <end position="161"/>
    </location>
</feature>
<dbReference type="PROSITE" id="PS50126">
    <property type="entry name" value="S1"/>
    <property type="match status" value="6"/>
</dbReference>
<evidence type="ECO:0000313" key="9">
    <source>
        <dbReference type="EMBL" id="QSR86766.1"/>
    </source>
</evidence>
<dbReference type="Pfam" id="PF00575">
    <property type="entry name" value="S1"/>
    <property type="match status" value="6"/>
</dbReference>
<dbReference type="PRINTS" id="PR00681">
    <property type="entry name" value="RIBOSOMALS1"/>
</dbReference>
<dbReference type="PIRSF" id="PIRSF002111">
    <property type="entry name" value="RpsA"/>
    <property type="match status" value="1"/>
</dbReference>
<dbReference type="InterPro" id="IPR050437">
    <property type="entry name" value="Ribos_protein_bS1-like"/>
</dbReference>
<dbReference type="PANTHER" id="PTHR10724">
    <property type="entry name" value="30S RIBOSOMAL PROTEIN S1"/>
    <property type="match status" value="1"/>
</dbReference>
<dbReference type="SUPFAM" id="SSF50249">
    <property type="entry name" value="Nucleic acid-binding proteins"/>
    <property type="match status" value="6"/>
</dbReference>
<evidence type="ECO:0000256" key="5">
    <source>
        <dbReference type="ARBA" id="ARBA00023274"/>
    </source>
</evidence>
<reference evidence="9 10" key="1">
    <citation type="submission" date="2020-12" db="EMBL/GenBank/DDBJ databases">
        <authorList>
            <person name="Awala S.I."/>
            <person name="Gwak J.-H."/>
            <person name="Kim S.-J."/>
            <person name="Rhee S.-K."/>
        </authorList>
    </citation>
    <scope>NUCLEOTIDE SEQUENCE [LARGE SCALE GENOMIC DNA]</scope>
    <source>
        <strain evidence="9 10">IT5</strain>
    </source>
</reference>
<evidence type="ECO:0000256" key="4">
    <source>
        <dbReference type="ARBA" id="ARBA00022980"/>
    </source>
</evidence>
<dbReference type="InterPro" id="IPR003029">
    <property type="entry name" value="S1_domain"/>
</dbReference>
<evidence type="ECO:0000256" key="7">
    <source>
        <dbReference type="SAM" id="MobiDB-lite"/>
    </source>
</evidence>
<feature type="domain" description="S1 motif" evidence="8">
    <location>
        <begin position="15"/>
        <end position="78"/>
    </location>
</feature>
<feature type="region of interest" description="Disordered" evidence="7">
    <location>
        <begin position="520"/>
        <end position="559"/>
    </location>
</feature>
<gene>
    <name evidence="9" type="ORF">EM20IM_09925</name>
</gene>
<keyword evidence="4 6" id="KW-0689">Ribosomal protein</keyword>
<dbReference type="EMBL" id="CP065956">
    <property type="protein sequence ID" value="QSR86766.1"/>
    <property type="molecule type" value="Genomic_DNA"/>
</dbReference>
<accession>A0ABX7PUV0</accession>
<feature type="domain" description="S1 motif" evidence="8">
    <location>
        <begin position="441"/>
        <end position="510"/>
    </location>
</feature>
<keyword evidence="10" id="KW-1185">Reference proteome</keyword>
<evidence type="ECO:0000313" key="10">
    <source>
        <dbReference type="Proteomes" id="UP000663088"/>
    </source>
</evidence>
<proteinExistence type="inferred from homology"/>
<protein>
    <recommendedName>
        <fullName evidence="6">30S ribosomal protein S1</fullName>
    </recommendedName>
</protein>
<dbReference type="NCBIfam" id="NF004952">
    <property type="entry name" value="PRK06299.1-2"/>
    <property type="match status" value="1"/>
</dbReference>